<dbReference type="Gene3D" id="3.20.20.370">
    <property type="entry name" value="Glycoside hydrolase/deacetylase"/>
    <property type="match status" value="1"/>
</dbReference>
<dbReference type="HOGENOM" id="CLU_021264_6_3_9"/>
<dbReference type="GO" id="GO:0016810">
    <property type="term" value="F:hydrolase activity, acting on carbon-nitrogen (but not peptide) bonds"/>
    <property type="evidence" value="ECO:0007669"/>
    <property type="project" value="InterPro"/>
</dbReference>
<dbReference type="STRING" id="1561.NPD11_2851"/>
<keyword evidence="3" id="KW-1185">Reference proteome</keyword>
<reference evidence="2 3" key="1">
    <citation type="journal article" date="2015" name="Infect. Genet. Evol.">
        <title>Genomic sequences of six botulinum neurotoxin-producing strains representing three clostridial species illustrate the mobility and diversity of botulinum neurotoxin genes.</title>
        <authorList>
            <person name="Smith T.J."/>
            <person name="Hill K.K."/>
            <person name="Xie G."/>
            <person name="Foley B.T."/>
            <person name="Williamson C.H."/>
            <person name="Foster J.T."/>
            <person name="Johnson S.L."/>
            <person name="Chertkov O."/>
            <person name="Teshima H."/>
            <person name="Gibbons H.S."/>
            <person name="Johnsky L.A."/>
            <person name="Karavis M.A."/>
            <person name="Smith L.A."/>
        </authorList>
    </citation>
    <scope>NUCLEOTIDE SEQUENCE [LARGE SCALE GENOMIC DNA]</scope>
    <source>
        <strain evidence="2">Sullivan</strain>
    </source>
</reference>
<dbReference type="Proteomes" id="UP000030635">
    <property type="component" value="Chromosome"/>
</dbReference>
<proteinExistence type="predicted"/>
<dbReference type="RefSeq" id="WP_039310765.1">
    <property type="nucleotide sequence ID" value="NZ_CP006905.1"/>
</dbReference>
<dbReference type="SUPFAM" id="SSF88713">
    <property type="entry name" value="Glycoside hydrolase/deacetylase"/>
    <property type="match status" value="1"/>
</dbReference>
<dbReference type="KEGG" id="cbv:U729_129"/>
<gene>
    <name evidence="2" type="ORF">U729_129</name>
</gene>
<accession>A0A0A7FSY5</accession>
<dbReference type="InterPro" id="IPR002509">
    <property type="entry name" value="NODB_dom"/>
</dbReference>
<dbReference type="OrthoDB" id="258610at2"/>
<evidence type="ECO:0000313" key="2">
    <source>
        <dbReference type="EMBL" id="AIY82668.1"/>
    </source>
</evidence>
<evidence type="ECO:0000259" key="1">
    <source>
        <dbReference type="PROSITE" id="PS51677"/>
    </source>
</evidence>
<name>A0A0A7FSY5_9CLOT</name>
<feature type="domain" description="NodB homology" evidence="1">
    <location>
        <begin position="38"/>
        <end position="225"/>
    </location>
</feature>
<organism evidence="2 3">
    <name type="scientific">Clostridium baratii str. Sullivan</name>
    <dbReference type="NCBI Taxonomy" id="1415775"/>
    <lineage>
        <taxon>Bacteria</taxon>
        <taxon>Bacillati</taxon>
        <taxon>Bacillota</taxon>
        <taxon>Clostridia</taxon>
        <taxon>Eubacteriales</taxon>
        <taxon>Clostridiaceae</taxon>
        <taxon>Clostridium</taxon>
    </lineage>
</organism>
<dbReference type="eggNOG" id="COG0726">
    <property type="taxonomic scope" value="Bacteria"/>
</dbReference>
<dbReference type="EMBL" id="CP006905">
    <property type="protein sequence ID" value="AIY82668.1"/>
    <property type="molecule type" value="Genomic_DNA"/>
</dbReference>
<dbReference type="InterPro" id="IPR050248">
    <property type="entry name" value="Polysacc_deacetylase_ArnD"/>
</dbReference>
<dbReference type="CDD" id="cd10944">
    <property type="entry name" value="CE4_SmPgdA_like"/>
    <property type="match status" value="1"/>
</dbReference>
<evidence type="ECO:0000313" key="3">
    <source>
        <dbReference type="Proteomes" id="UP000030635"/>
    </source>
</evidence>
<protein>
    <submittedName>
        <fullName evidence="2">Polysaccharide deacetylase family protein</fullName>
    </submittedName>
</protein>
<dbReference type="InterPro" id="IPR011330">
    <property type="entry name" value="Glyco_hydro/deAcase_b/a-brl"/>
</dbReference>
<dbReference type="AlphaFoldDB" id="A0A0A7FSY5"/>
<dbReference type="GO" id="GO:0005975">
    <property type="term" value="P:carbohydrate metabolic process"/>
    <property type="evidence" value="ECO:0007669"/>
    <property type="project" value="InterPro"/>
</dbReference>
<sequence>MFKKFFIFSMILFIIPFNILYTYAGDEDSLENTDCKEKVVYLTFDDAPSKIVFKDILDILKKEDVKATFFVIGNQVKGNEEILKRAYDEGNSIGLHSFTHEKKNLYTSNEKFLDEMLRTQKAIEDVIGCSPRILRFPFGANNSFYKLKKDLVKLLHDNDLRIYDWNADSGDGMNPHLSPSRILKNSKSDKDTVVLLMHASPLHKNTATALPDIISYYKSKGYTFKTIDCKTPEVFKYIK</sequence>
<dbReference type="Pfam" id="PF01522">
    <property type="entry name" value="Polysacc_deac_1"/>
    <property type="match status" value="1"/>
</dbReference>
<dbReference type="PANTHER" id="PTHR10587:SF125">
    <property type="entry name" value="POLYSACCHARIDE DEACETYLASE YHEN-RELATED"/>
    <property type="match status" value="1"/>
</dbReference>
<dbReference type="PANTHER" id="PTHR10587">
    <property type="entry name" value="GLYCOSYL TRANSFERASE-RELATED"/>
    <property type="match status" value="1"/>
</dbReference>
<dbReference type="PROSITE" id="PS51677">
    <property type="entry name" value="NODB"/>
    <property type="match status" value="1"/>
</dbReference>